<dbReference type="HAMAP" id="MF_01105">
    <property type="entry name" value="N_acetyl_glu_synth"/>
    <property type="match status" value="1"/>
</dbReference>
<dbReference type="InterPro" id="IPR033719">
    <property type="entry name" value="NAGS_kin"/>
</dbReference>
<name>A0A4Y8UI54_9GAMM</name>
<keyword evidence="6 8" id="KW-0012">Acyltransferase</keyword>
<dbReference type="EC" id="2.3.1.1" evidence="8"/>
<dbReference type="EMBL" id="SPIA01000002">
    <property type="protein sequence ID" value="TFH67841.1"/>
    <property type="molecule type" value="Genomic_DNA"/>
</dbReference>
<gene>
    <name evidence="8" type="primary">argA</name>
    <name evidence="10" type="ORF">E3W66_06235</name>
</gene>
<dbReference type="GO" id="GO:0004042">
    <property type="term" value="F:L-glutamate N-acetyltransferase activity"/>
    <property type="evidence" value="ECO:0007669"/>
    <property type="project" value="UniProtKB-UniRule"/>
</dbReference>
<keyword evidence="8" id="KW-0963">Cytoplasm</keyword>
<protein>
    <recommendedName>
        <fullName evidence="8">Amino-acid acetyltransferase</fullName>
        <ecNumber evidence="8">2.3.1.1</ecNumber>
    </recommendedName>
    <alternativeName>
        <fullName evidence="8">N-acetylglutamate synthase</fullName>
        <shortName evidence="8">AGS</shortName>
        <shortName evidence="8">NAGS</shortName>
    </alternativeName>
</protein>
<evidence type="ECO:0000313" key="10">
    <source>
        <dbReference type="EMBL" id="TFH67841.1"/>
    </source>
</evidence>
<accession>A0A4Y8UI54</accession>
<dbReference type="Gene3D" id="3.40.630.30">
    <property type="match status" value="1"/>
</dbReference>
<dbReference type="InterPro" id="IPR016181">
    <property type="entry name" value="Acyl_CoA_acyltransferase"/>
</dbReference>
<dbReference type="SUPFAM" id="SSF55729">
    <property type="entry name" value="Acyl-CoA N-acyltransferases (Nat)"/>
    <property type="match status" value="1"/>
</dbReference>
<evidence type="ECO:0000259" key="9">
    <source>
        <dbReference type="PROSITE" id="PS51186"/>
    </source>
</evidence>
<dbReference type="UniPathway" id="UPA00068">
    <property type="reaction ID" value="UER00106"/>
</dbReference>
<comment type="pathway">
    <text evidence="1 8">Amino-acid biosynthesis; L-arginine biosynthesis; N(2)-acetyl-L-ornithine from L-glutamate: step 1/4.</text>
</comment>
<keyword evidence="11" id="KW-1185">Reference proteome</keyword>
<dbReference type="PIRSF" id="PIRSF000423">
    <property type="entry name" value="ArgA"/>
    <property type="match status" value="1"/>
</dbReference>
<organism evidence="10 11">
    <name type="scientific">Gammaproteobacteria bacterium LSUCC0057</name>
    <dbReference type="NCBI Taxonomy" id="2559237"/>
    <lineage>
        <taxon>Bacteria</taxon>
        <taxon>Pseudomonadati</taxon>
        <taxon>Pseudomonadota</taxon>
        <taxon>Gammaproteobacteria</taxon>
        <taxon>Cellvibrionales</taxon>
        <taxon>Porticoccaceae</taxon>
        <taxon>SAR92 clade</taxon>
    </lineage>
</organism>
<keyword evidence="5 8" id="KW-0808">Transferase</keyword>
<reference evidence="10 11" key="1">
    <citation type="submission" date="2019-03" db="EMBL/GenBank/DDBJ databases">
        <title>Draft genome of Gammaproteobacteria bacterium LSUCC0057, a member of the SAR92 clade.</title>
        <authorList>
            <person name="Lanclos V.C."/>
            <person name="Doiron C."/>
            <person name="Henson M.W."/>
            <person name="Thrash J.C."/>
        </authorList>
    </citation>
    <scope>NUCLEOTIDE SEQUENCE [LARGE SCALE GENOMIC DNA]</scope>
    <source>
        <strain evidence="10 11">LSUCC0057</strain>
    </source>
</reference>
<dbReference type="SUPFAM" id="SSF53633">
    <property type="entry name" value="Carbamate kinase-like"/>
    <property type="match status" value="1"/>
</dbReference>
<evidence type="ECO:0000313" key="11">
    <source>
        <dbReference type="Proteomes" id="UP000298133"/>
    </source>
</evidence>
<evidence type="ECO:0000256" key="2">
    <source>
        <dbReference type="ARBA" id="ARBA00009145"/>
    </source>
</evidence>
<dbReference type="Pfam" id="PF00696">
    <property type="entry name" value="AA_kinase"/>
    <property type="match status" value="1"/>
</dbReference>
<comment type="caution">
    <text evidence="10">The sequence shown here is derived from an EMBL/GenBank/DDBJ whole genome shotgun (WGS) entry which is preliminary data.</text>
</comment>
<comment type="catalytic activity">
    <reaction evidence="7 8">
        <text>L-glutamate + acetyl-CoA = N-acetyl-L-glutamate + CoA + H(+)</text>
        <dbReference type="Rhea" id="RHEA:24292"/>
        <dbReference type="ChEBI" id="CHEBI:15378"/>
        <dbReference type="ChEBI" id="CHEBI:29985"/>
        <dbReference type="ChEBI" id="CHEBI:44337"/>
        <dbReference type="ChEBI" id="CHEBI:57287"/>
        <dbReference type="ChEBI" id="CHEBI:57288"/>
        <dbReference type="EC" id="2.3.1.1"/>
    </reaction>
</comment>
<evidence type="ECO:0000256" key="8">
    <source>
        <dbReference type="HAMAP-Rule" id="MF_01105"/>
    </source>
</evidence>
<dbReference type="Gene3D" id="3.40.1160.10">
    <property type="entry name" value="Acetylglutamate kinase-like"/>
    <property type="match status" value="1"/>
</dbReference>
<keyword evidence="4 8" id="KW-0028">Amino-acid biosynthesis</keyword>
<dbReference type="GO" id="GO:0006526">
    <property type="term" value="P:L-arginine biosynthetic process"/>
    <property type="evidence" value="ECO:0007669"/>
    <property type="project" value="UniProtKB-UniRule"/>
</dbReference>
<dbReference type="Proteomes" id="UP000298133">
    <property type="component" value="Unassembled WGS sequence"/>
</dbReference>
<evidence type="ECO:0000256" key="6">
    <source>
        <dbReference type="ARBA" id="ARBA00023315"/>
    </source>
</evidence>
<dbReference type="AlphaFoldDB" id="A0A4Y8UI54"/>
<dbReference type="PANTHER" id="PTHR30602">
    <property type="entry name" value="AMINO-ACID ACETYLTRANSFERASE"/>
    <property type="match status" value="1"/>
</dbReference>
<dbReference type="InterPro" id="IPR010167">
    <property type="entry name" value="NH2A_AcTrfase"/>
</dbReference>
<evidence type="ECO:0000256" key="5">
    <source>
        <dbReference type="ARBA" id="ARBA00022679"/>
    </source>
</evidence>
<dbReference type="CDD" id="cd04301">
    <property type="entry name" value="NAT_SF"/>
    <property type="match status" value="1"/>
</dbReference>
<proteinExistence type="inferred from homology"/>
<evidence type="ECO:0000256" key="7">
    <source>
        <dbReference type="ARBA" id="ARBA00048372"/>
    </source>
</evidence>
<dbReference type="NCBIfam" id="NF003641">
    <property type="entry name" value="PRK05279.1"/>
    <property type="match status" value="1"/>
</dbReference>
<dbReference type="PANTHER" id="PTHR30602:SF12">
    <property type="entry name" value="AMINO-ACID ACETYLTRANSFERASE NAGS1, CHLOROPLASTIC-RELATED"/>
    <property type="match status" value="1"/>
</dbReference>
<dbReference type="Pfam" id="PF00583">
    <property type="entry name" value="Acetyltransf_1"/>
    <property type="match status" value="1"/>
</dbReference>
<dbReference type="InterPro" id="IPR036393">
    <property type="entry name" value="AceGlu_kinase-like_sf"/>
</dbReference>
<dbReference type="PROSITE" id="PS51186">
    <property type="entry name" value="GNAT"/>
    <property type="match status" value="1"/>
</dbReference>
<dbReference type="CDD" id="cd04237">
    <property type="entry name" value="AAK_NAGS-ABP"/>
    <property type="match status" value="1"/>
</dbReference>
<evidence type="ECO:0000256" key="4">
    <source>
        <dbReference type="ARBA" id="ARBA00022605"/>
    </source>
</evidence>
<feature type="domain" description="N-acetyltransferase" evidence="9">
    <location>
        <begin position="289"/>
        <end position="436"/>
    </location>
</feature>
<comment type="similarity">
    <text evidence="2 8">Belongs to the acetyltransferase family. ArgA subfamily.</text>
</comment>
<comment type="miscellaneous">
    <text evidence="8">In bacteria which possess the bifunctional enzyme ornithine acetyltransferase/N-acetylglutamate synthase (ArgJ), ArgA fulfills an anaplerotic role.</text>
</comment>
<dbReference type="InterPro" id="IPR000182">
    <property type="entry name" value="GNAT_dom"/>
</dbReference>
<sequence>MSDNAYVTFFRGSSPYINAHRHKTFVVSLGGEALCSENFYRTIHDLAILHSLGIRLVLVHGARPQIDQRCSVAGIAAEFASQLRVTDSAAMECVREAVGAARFKIEAAFSMGLPNSPMHGAQLKVVGGNFVVARPVGVRDGTDFLHAGDVRRVDAHGINQQLQLGAIVLISPVGYSPSGESFNMSYADVAARVAIALEAEKLIMLAPSDQQLLDEQGQLRRSLSLEELSLAKAAADHSEQAPLLAAAYHALRNGVARIHWVDSEADGALLTELFTRDGAGTLMARDNSEIFRAATIEDVGGILELIGPLEEQGVLVRRSREALEREISQFSVVVHPEGMLIGCAALYPAGDGITAELAAVAVHPEFHRRGIASRLLQLLERDARQVGLQQLFVLTTQTAHWFREQGFIEAAIDDLPAEKKSLYNYQRNSKIYRKPL</sequence>
<evidence type="ECO:0000256" key="1">
    <source>
        <dbReference type="ARBA" id="ARBA00004925"/>
    </source>
</evidence>
<dbReference type="NCBIfam" id="TIGR01890">
    <property type="entry name" value="N-Ac-Glu-synth"/>
    <property type="match status" value="1"/>
</dbReference>
<dbReference type="OrthoDB" id="9802238at2"/>
<keyword evidence="3 8" id="KW-0055">Arginine biosynthesis</keyword>
<evidence type="ECO:0000256" key="3">
    <source>
        <dbReference type="ARBA" id="ARBA00022571"/>
    </source>
</evidence>
<dbReference type="InterPro" id="IPR001048">
    <property type="entry name" value="Asp/Glu/Uridylate_kinase"/>
</dbReference>
<dbReference type="GO" id="GO:0005737">
    <property type="term" value="C:cytoplasm"/>
    <property type="evidence" value="ECO:0007669"/>
    <property type="project" value="UniProtKB-SubCell"/>
</dbReference>
<comment type="subcellular location">
    <subcellularLocation>
        <location evidence="8">Cytoplasm</location>
    </subcellularLocation>
</comment>